<dbReference type="CDD" id="cd11286">
    <property type="entry name" value="ADF_cofilin_like"/>
    <property type="match status" value="1"/>
</dbReference>
<keyword evidence="2" id="KW-0009">Actin-binding</keyword>
<organism evidence="4">
    <name type="scientific">Stegastes partitus</name>
    <name type="common">bicolor damselfish</name>
    <dbReference type="NCBI Taxonomy" id="144197"/>
    <lineage>
        <taxon>Eukaryota</taxon>
        <taxon>Metazoa</taxon>
        <taxon>Chordata</taxon>
        <taxon>Craniata</taxon>
        <taxon>Vertebrata</taxon>
        <taxon>Euteleostomi</taxon>
        <taxon>Actinopterygii</taxon>
        <taxon>Neopterygii</taxon>
        <taxon>Teleostei</taxon>
        <taxon>Neoteleostei</taxon>
        <taxon>Acanthomorphata</taxon>
        <taxon>Ovalentaria</taxon>
        <taxon>Pomacentridae</taxon>
        <taxon>Stegastes</taxon>
    </lineage>
</organism>
<reference evidence="4" key="1">
    <citation type="submission" date="2023-09" db="UniProtKB">
        <authorList>
            <consortium name="Ensembl"/>
        </authorList>
    </citation>
    <scope>IDENTIFICATION</scope>
</reference>
<proteinExistence type="inferred from homology"/>
<dbReference type="RefSeq" id="XP_008281701.1">
    <property type="nucleotide sequence ID" value="XM_008283479.1"/>
</dbReference>
<evidence type="ECO:0000259" key="3">
    <source>
        <dbReference type="PROSITE" id="PS51263"/>
    </source>
</evidence>
<evidence type="ECO:0000313" key="5">
    <source>
        <dbReference type="Proteomes" id="UP000694891"/>
    </source>
</evidence>
<dbReference type="Pfam" id="PF00241">
    <property type="entry name" value="Cofilin_ADF"/>
    <property type="match status" value="1"/>
</dbReference>
<evidence type="ECO:0000313" key="4">
    <source>
        <dbReference type="Ensembl" id="ENSSPAP00000014651.1"/>
    </source>
</evidence>
<evidence type="ECO:0000256" key="2">
    <source>
        <dbReference type="ARBA" id="ARBA00023203"/>
    </source>
</evidence>
<dbReference type="InterPro" id="IPR029006">
    <property type="entry name" value="ADF-H/Gelsolin-like_dom_sf"/>
</dbReference>
<dbReference type="InterPro" id="IPR002108">
    <property type="entry name" value="ADF-H"/>
</dbReference>
<accession>A0A3B5A390</accession>
<dbReference type="SUPFAM" id="SSF55753">
    <property type="entry name" value="Actin depolymerizing proteins"/>
    <property type="match status" value="1"/>
</dbReference>
<dbReference type="AlphaFoldDB" id="A0A3B5A390"/>
<sequence length="162" mass="18187">MASGVIITDDVKNLYEAMKVVKAGDDLNSRVKVAILLIKDSKEIVVGDTYTHQDLEAKPGFTILTEQMDKMECFYALYDCSFETKDGVHKEDLVLLMWTSDGAHIKKKMLYASSKGNLKMALKGIKHDLQINDRSDWSKQAVAAKMSEKHSWVVAKIEGMDV</sequence>
<gene>
    <name evidence="6" type="primary">dstn</name>
</gene>
<dbReference type="GeneID" id="103358482"/>
<dbReference type="PRINTS" id="PR00006">
    <property type="entry name" value="COFILIN"/>
</dbReference>
<name>A0A3B5A390_9TELE</name>
<dbReference type="SMART" id="SM00102">
    <property type="entry name" value="ADF"/>
    <property type="match status" value="1"/>
</dbReference>
<dbReference type="Proteomes" id="UP000694891">
    <property type="component" value="Unplaced"/>
</dbReference>
<dbReference type="OrthoDB" id="10249245at2759"/>
<dbReference type="GO" id="GO:0030042">
    <property type="term" value="P:actin filament depolymerization"/>
    <property type="evidence" value="ECO:0007669"/>
    <property type="project" value="InterPro"/>
</dbReference>
<dbReference type="CTD" id="406738"/>
<dbReference type="PANTHER" id="PTHR11913">
    <property type="entry name" value="COFILIN-RELATED"/>
    <property type="match status" value="1"/>
</dbReference>
<dbReference type="PROSITE" id="PS51263">
    <property type="entry name" value="ADF_H"/>
    <property type="match status" value="1"/>
</dbReference>
<dbReference type="STRING" id="144197.ENSSPAP00000014651"/>
<dbReference type="InterPro" id="IPR017904">
    <property type="entry name" value="ADF/Cofilin"/>
</dbReference>
<dbReference type="GO" id="GO:0015629">
    <property type="term" value="C:actin cytoskeleton"/>
    <property type="evidence" value="ECO:0007669"/>
    <property type="project" value="InterPro"/>
</dbReference>
<dbReference type="Ensembl" id="ENSSPAT00000014894.1">
    <property type="protein sequence ID" value="ENSSPAP00000014651.1"/>
    <property type="gene ID" value="ENSSPAG00000011067.1"/>
</dbReference>
<evidence type="ECO:0000313" key="6">
    <source>
        <dbReference type="RefSeq" id="XP_008281701.1"/>
    </source>
</evidence>
<dbReference type="Gene3D" id="3.40.20.10">
    <property type="entry name" value="Severin"/>
    <property type="match status" value="1"/>
</dbReference>
<evidence type="ECO:0000256" key="1">
    <source>
        <dbReference type="ARBA" id="ARBA00006844"/>
    </source>
</evidence>
<dbReference type="GeneTree" id="ENSGT00950000183000"/>
<feature type="domain" description="ADF-H" evidence="3">
    <location>
        <begin position="4"/>
        <end position="147"/>
    </location>
</feature>
<comment type="similarity">
    <text evidence="1">Belongs to the actin-binding proteins ADF family.</text>
</comment>
<protein>
    <submittedName>
        <fullName evidence="4 6">Destrin</fullName>
    </submittedName>
</protein>
<dbReference type="GO" id="GO:0003779">
    <property type="term" value="F:actin binding"/>
    <property type="evidence" value="ECO:0007669"/>
    <property type="project" value="UniProtKB-KW"/>
</dbReference>
<reference evidence="6" key="2">
    <citation type="submission" date="2025-04" db="UniProtKB">
        <authorList>
            <consortium name="RefSeq"/>
        </authorList>
    </citation>
    <scope>IDENTIFICATION</scope>
</reference>
<keyword evidence="5" id="KW-1185">Reference proteome</keyword>